<dbReference type="EMBL" id="CP134854">
    <property type="protein sequence ID" value="WNL30080.1"/>
    <property type="molecule type" value="Genomic_DNA"/>
</dbReference>
<organism evidence="4">
    <name type="scientific">Arcobacter sp. AZ-2023</name>
    <dbReference type="NCBI Taxonomy" id="3074453"/>
    <lineage>
        <taxon>Bacteria</taxon>
        <taxon>Pseudomonadati</taxon>
        <taxon>Campylobacterota</taxon>
        <taxon>Epsilonproteobacteria</taxon>
        <taxon>Campylobacterales</taxon>
        <taxon>Arcobacteraceae</taxon>
        <taxon>Arcobacter</taxon>
    </lineage>
</organism>
<feature type="domain" description="Pyruvate carboxyltransferase" evidence="3">
    <location>
        <begin position="6"/>
        <end position="277"/>
    </location>
</feature>
<dbReference type="PANTHER" id="PTHR43778">
    <property type="entry name" value="PYRUVATE CARBOXYLASE"/>
    <property type="match status" value="1"/>
</dbReference>
<dbReference type="Pfam" id="PF00682">
    <property type="entry name" value="HMGL-like"/>
    <property type="match status" value="1"/>
</dbReference>
<dbReference type="InterPro" id="IPR003379">
    <property type="entry name" value="Carboxylase_cons_dom"/>
</dbReference>
<name>A0AA96DL53_9BACT</name>
<dbReference type="Gene3D" id="2.40.50.100">
    <property type="match status" value="1"/>
</dbReference>
<dbReference type="PANTHER" id="PTHR43778:SF2">
    <property type="entry name" value="PYRUVATE CARBOXYLASE, MITOCHONDRIAL"/>
    <property type="match status" value="1"/>
</dbReference>
<evidence type="ECO:0000259" key="2">
    <source>
        <dbReference type="PROSITE" id="PS50968"/>
    </source>
</evidence>
<dbReference type="PROSITE" id="PS00188">
    <property type="entry name" value="BIOTIN"/>
    <property type="match status" value="1"/>
</dbReference>
<dbReference type="Pfam" id="PF02436">
    <property type="entry name" value="PYC_OADA"/>
    <property type="match status" value="1"/>
</dbReference>
<dbReference type="Gene3D" id="3.20.20.70">
    <property type="entry name" value="Aldolase class I"/>
    <property type="match status" value="1"/>
</dbReference>
<evidence type="ECO:0000256" key="1">
    <source>
        <dbReference type="ARBA" id="ARBA00023267"/>
    </source>
</evidence>
<dbReference type="InterPro" id="IPR001882">
    <property type="entry name" value="Biotin_BS"/>
</dbReference>
<dbReference type="CDD" id="cd07937">
    <property type="entry name" value="DRE_TIM_PC_TC_5S"/>
    <property type="match status" value="1"/>
</dbReference>
<dbReference type="SUPFAM" id="SSF51230">
    <property type="entry name" value="Single hybrid motif"/>
    <property type="match status" value="1"/>
</dbReference>
<feature type="domain" description="Lipoyl-binding" evidence="2">
    <location>
        <begin position="531"/>
        <end position="610"/>
    </location>
</feature>
<dbReference type="InterPro" id="IPR000089">
    <property type="entry name" value="Biotin_lipoyl"/>
</dbReference>
<reference evidence="4" key="1">
    <citation type="submission" date="2023-09" db="EMBL/GenBank/DDBJ databases">
        <title>Arcobacter tbilisiensis sp. nov. isolated from chicken meat in Tbilisi, Georgia.</title>
        <authorList>
            <person name="Matthias R."/>
            <person name="Zautner A.E."/>
        </authorList>
    </citation>
    <scope>NUCLEOTIDE SEQUENCE</scope>
    <source>
        <strain evidence="4">LEO 52</strain>
    </source>
</reference>
<dbReference type="GO" id="GO:0006094">
    <property type="term" value="P:gluconeogenesis"/>
    <property type="evidence" value="ECO:0007669"/>
    <property type="project" value="TreeGrafter"/>
</dbReference>
<protein>
    <submittedName>
        <fullName evidence="4">Biotin/lipoyl-containing protein</fullName>
    </submittedName>
</protein>
<accession>A0AA96DL53</accession>
<dbReference type="InterPro" id="IPR000891">
    <property type="entry name" value="PYR_CT"/>
</dbReference>
<dbReference type="Pfam" id="PF00364">
    <property type="entry name" value="Biotin_lipoyl"/>
    <property type="match status" value="1"/>
</dbReference>
<gene>
    <name evidence="4" type="ORF">RMQ68_01460</name>
</gene>
<dbReference type="InterPro" id="IPR055268">
    <property type="entry name" value="PCB-like"/>
</dbReference>
<dbReference type="InterPro" id="IPR011053">
    <property type="entry name" value="Single_hybrid_motif"/>
</dbReference>
<dbReference type="InterPro" id="IPR013785">
    <property type="entry name" value="Aldolase_TIM"/>
</dbReference>
<sequence>MSKKYIDIMDTTFRDGFQSVFGGRVLMNDFFPAVEAAKDAGITHFEFGGGARFQSLFFYLNENAFDMMDKFRAIVGPDANLQTLARGINTVMLDTGSRELIDLHAKMFAKHGTTTIRNFDALNDVQNLEYSAQCIKNHGLKHEAVVTLMDLPPNCTGAHDVPFYEKTLRNILDSGLPFDSICFKDASGTSSPNKVFETIKMARKLLGDSTHIRLHTHETAGVSVACYLAALEAGADGIDLAASPVSGGTSQPDILTMLHATKGMNYDLGGLEIDKILKYEEVLADCLKDYFLPPEATQVSPLIPFSPMPGGALTANTQMMRDNGTLNKFPEVIKAMQEVVVKGGFGTSVTPVSQFYWQQAYANVMFGPWKQIAPGYGRMVLGYFGKTPVEADPEIIKLASEKLKLEPTKRNPLDIADEDPKKKIDVWRQRLEIEGIEATEENIFIAAACDEKGIAFLKGNAPLNVRKNEKKDESKKIGENKMSNGNYTVVVDGQRFNVSVFEGDVQNIQVAQPVQQVVQQAPVQAPIQAAPVAASKPVYNGTEAIAPVNGNVWKILVKEGDRVEKDQQIMILEAMKMEIDVVAPVSGTISKILTEPSKAVEEGQTLAVIS</sequence>
<dbReference type="GO" id="GO:0004736">
    <property type="term" value="F:pyruvate carboxylase activity"/>
    <property type="evidence" value="ECO:0007669"/>
    <property type="project" value="TreeGrafter"/>
</dbReference>
<proteinExistence type="predicted"/>
<dbReference type="SUPFAM" id="SSF89000">
    <property type="entry name" value="post-HMGL domain-like"/>
    <property type="match status" value="1"/>
</dbReference>
<dbReference type="AlphaFoldDB" id="A0AA96DL53"/>
<dbReference type="GO" id="GO:0005737">
    <property type="term" value="C:cytoplasm"/>
    <property type="evidence" value="ECO:0007669"/>
    <property type="project" value="TreeGrafter"/>
</dbReference>
<keyword evidence="1" id="KW-0092">Biotin</keyword>
<dbReference type="FunFam" id="2.40.50.100:FF:000003">
    <property type="entry name" value="Acetyl-CoA carboxylase biotin carboxyl carrier protein"/>
    <property type="match status" value="1"/>
</dbReference>
<evidence type="ECO:0000259" key="3">
    <source>
        <dbReference type="PROSITE" id="PS50991"/>
    </source>
</evidence>
<dbReference type="PROSITE" id="PS50991">
    <property type="entry name" value="PYR_CT"/>
    <property type="match status" value="1"/>
</dbReference>
<evidence type="ECO:0000313" key="4">
    <source>
        <dbReference type="EMBL" id="WNL30080.1"/>
    </source>
</evidence>
<dbReference type="SUPFAM" id="SSF51569">
    <property type="entry name" value="Aldolase"/>
    <property type="match status" value="1"/>
</dbReference>
<dbReference type="PROSITE" id="PS50968">
    <property type="entry name" value="BIOTINYL_LIPOYL"/>
    <property type="match status" value="1"/>
</dbReference>
<dbReference type="CDD" id="cd06850">
    <property type="entry name" value="biotinyl_domain"/>
    <property type="match status" value="1"/>
</dbReference>